<feature type="binding site" evidence="11">
    <location>
        <position position="198"/>
    </location>
    <ligand>
        <name>Fe cation</name>
        <dbReference type="ChEBI" id="CHEBI:24875"/>
        <label>1</label>
    </ligand>
</feature>
<dbReference type="AlphaFoldDB" id="A0A7E6D1E1"/>
<keyword evidence="7" id="KW-0458">Lysosome</keyword>
<protein>
    <recommendedName>
        <fullName evidence="12">Ferritin</fullName>
    </recommendedName>
</protein>
<dbReference type="InterPro" id="IPR009078">
    <property type="entry name" value="Ferritin-like_SF"/>
</dbReference>
<organism evidence="14 15">
    <name type="scientific">Phyllostomus discolor</name>
    <name type="common">pale spear-nosed bat</name>
    <dbReference type="NCBI Taxonomy" id="89673"/>
    <lineage>
        <taxon>Eukaryota</taxon>
        <taxon>Metazoa</taxon>
        <taxon>Chordata</taxon>
        <taxon>Craniata</taxon>
        <taxon>Vertebrata</taxon>
        <taxon>Euteleostomi</taxon>
        <taxon>Mammalia</taxon>
        <taxon>Eutheria</taxon>
        <taxon>Laurasiatheria</taxon>
        <taxon>Chiroptera</taxon>
        <taxon>Yangochiroptera</taxon>
        <taxon>Phyllostomidae</taxon>
        <taxon>Phyllostominae</taxon>
        <taxon>Phyllostomus</taxon>
    </lineage>
</organism>
<keyword evidence="14" id="KW-1185">Reference proteome</keyword>
<evidence type="ECO:0000256" key="9">
    <source>
        <dbReference type="ARBA" id="ARBA00045964"/>
    </source>
</evidence>
<keyword evidence="6 11" id="KW-0408">Iron</keyword>
<dbReference type="GO" id="GO:0005764">
    <property type="term" value="C:lysosome"/>
    <property type="evidence" value="ECO:0007669"/>
    <property type="project" value="UniProtKB-SubCell"/>
</dbReference>
<evidence type="ECO:0000256" key="12">
    <source>
        <dbReference type="RuleBase" id="RU361145"/>
    </source>
</evidence>
<comment type="similarity">
    <text evidence="3 12">Belongs to the ferritin family.</text>
</comment>
<evidence type="ECO:0000256" key="4">
    <source>
        <dbReference type="ARBA" id="ARBA00022434"/>
    </source>
</evidence>
<evidence type="ECO:0000256" key="8">
    <source>
        <dbReference type="ARBA" id="ARBA00044959"/>
    </source>
</evidence>
<dbReference type="InterPro" id="IPR008331">
    <property type="entry name" value="Ferritin_DPS_dom"/>
</dbReference>
<evidence type="ECO:0000256" key="5">
    <source>
        <dbReference type="ARBA" id="ARBA00022723"/>
    </source>
</evidence>
<dbReference type="GO" id="GO:0006879">
    <property type="term" value="P:intracellular iron ion homeostasis"/>
    <property type="evidence" value="ECO:0007669"/>
    <property type="project" value="UniProtKB-KW"/>
</dbReference>
<evidence type="ECO:0000256" key="2">
    <source>
        <dbReference type="ARBA" id="ARBA00004419"/>
    </source>
</evidence>
<dbReference type="Pfam" id="PF00210">
    <property type="entry name" value="Ferritin"/>
    <property type="match status" value="1"/>
</dbReference>
<accession>A0A7E6D1E1</accession>
<evidence type="ECO:0000256" key="3">
    <source>
        <dbReference type="ARBA" id="ARBA00007513"/>
    </source>
</evidence>
<evidence type="ECO:0000256" key="11">
    <source>
        <dbReference type="PIRSR" id="PIRSR601519-1"/>
    </source>
</evidence>
<feature type="binding site" evidence="11">
    <location>
        <position position="85"/>
    </location>
    <ligand>
        <name>Fe cation</name>
        <dbReference type="ChEBI" id="CHEBI:24875"/>
        <label>1</label>
    </ligand>
</feature>
<comment type="subcellular location">
    <subcellularLocation>
        <location evidence="2">Cytoplasmic vesicle</location>
        <location evidence="2">Autophagosome</location>
    </subcellularLocation>
    <subcellularLocation>
        <location evidence="1">Lysosome</location>
    </subcellularLocation>
</comment>
<dbReference type="PANTHER" id="PTHR11431">
    <property type="entry name" value="FERRITIN"/>
    <property type="match status" value="1"/>
</dbReference>
<sequence>MSEPTASRLLHTAGTPPLCSAADSPGTLRDYSASPAPASTTSSLLRCPHAAPALPDMATAFAPCHLHQNCHPECEAAINNQVNLEVHASFAYKSMASYFDRGDAALKHFSLFFLDQSKKKMEHVDYLLGLQNQRGSNPRLWNIPMPEEENWENGLRVLECALQLAKRVQQSLLSLHQVAKEKHGHVCNFLEGGYLFEQVMFMRELRDHIANLRKLEAQDDGLTESLSDKLTLGDSEN</sequence>
<evidence type="ECO:0000256" key="7">
    <source>
        <dbReference type="ARBA" id="ARBA00023228"/>
    </source>
</evidence>
<dbReference type="InterPro" id="IPR009040">
    <property type="entry name" value="Ferritin-like_diiron"/>
</dbReference>
<keyword evidence="5 11" id="KW-0479">Metal-binding</keyword>
<dbReference type="InterPro" id="IPR012347">
    <property type="entry name" value="Ferritin-like"/>
</dbReference>
<dbReference type="RefSeq" id="XP_035872771.1">
    <property type="nucleotide sequence ID" value="XM_036016878.1"/>
</dbReference>
<comment type="catalytic activity">
    <reaction evidence="10">
        <text>4 Fe(2+) + O2 + 4 H(+) = 4 Fe(3+) + 2 H2O</text>
        <dbReference type="Rhea" id="RHEA:11148"/>
        <dbReference type="ChEBI" id="CHEBI:15377"/>
        <dbReference type="ChEBI" id="CHEBI:15378"/>
        <dbReference type="ChEBI" id="CHEBI:15379"/>
        <dbReference type="ChEBI" id="CHEBI:29033"/>
        <dbReference type="ChEBI" id="CHEBI:29034"/>
        <dbReference type="EC" id="1.16.3.1"/>
    </reaction>
</comment>
<dbReference type="InParanoid" id="A0A7E6D1E1"/>
<proteinExistence type="inferred from homology"/>
<evidence type="ECO:0000256" key="10">
    <source>
        <dbReference type="ARBA" id="ARBA00047990"/>
    </source>
</evidence>
<comment type="function">
    <text evidence="9">Stores iron in a soluble, non-toxic, readily available form. Important for iron homeostasis. Has ferroxidase activity. Iron is taken up in the ferrous form and deposited as ferric hydroxides after oxidation. Also plays a role in delivery of iron to cells. Mediates iron uptake in capsule cells of the developing kidney. Delivery to lysosomes is mediated by the cargo receptor NCOA4 for autophagic degradation and release of iron.</text>
</comment>
<feature type="binding site" evidence="11">
    <location>
        <position position="123"/>
    </location>
    <ligand>
        <name>Fe cation</name>
        <dbReference type="ChEBI" id="CHEBI:24875"/>
        <label>1</label>
    </ligand>
</feature>
<dbReference type="GO" id="GO:0008199">
    <property type="term" value="F:ferric iron binding"/>
    <property type="evidence" value="ECO:0007669"/>
    <property type="project" value="InterPro"/>
</dbReference>
<dbReference type="InterPro" id="IPR001519">
    <property type="entry name" value="Ferritin"/>
</dbReference>
<evidence type="ECO:0000256" key="6">
    <source>
        <dbReference type="ARBA" id="ARBA00023004"/>
    </source>
</evidence>
<dbReference type="KEGG" id="pdic:114505644"/>
<dbReference type="GeneID" id="114505644"/>
<dbReference type="GO" id="GO:0008198">
    <property type="term" value="F:ferrous iron binding"/>
    <property type="evidence" value="ECO:0007669"/>
    <property type="project" value="TreeGrafter"/>
</dbReference>
<dbReference type="SUPFAM" id="SSF47240">
    <property type="entry name" value="Ferritin-like"/>
    <property type="match status" value="1"/>
</dbReference>
<reference evidence="15" key="1">
    <citation type="submission" date="2025-08" db="UniProtKB">
        <authorList>
            <consortium name="RefSeq"/>
        </authorList>
    </citation>
    <scope>IDENTIFICATION</scope>
    <source>
        <tissue evidence="15">Muscle</tissue>
    </source>
</reference>
<dbReference type="Gene3D" id="1.20.1260.10">
    <property type="match status" value="1"/>
</dbReference>
<name>A0A7E6D1E1_9CHIR</name>
<dbReference type="PROSITE" id="PS50905">
    <property type="entry name" value="FERRITIN_LIKE"/>
    <property type="match status" value="1"/>
</dbReference>
<dbReference type="GO" id="GO:0004322">
    <property type="term" value="F:ferroxidase activity"/>
    <property type="evidence" value="ECO:0007669"/>
    <property type="project" value="UniProtKB-EC"/>
</dbReference>
<evidence type="ECO:0000256" key="1">
    <source>
        <dbReference type="ARBA" id="ARBA00004371"/>
    </source>
</evidence>
<feature type="domain" description="Ferritin-like diiron" evidence="13">
    <location>
        <begin position="68"/>
        <end position="216"/>
    </location>
</feature>
<keyword evidence="4 12" id="KW-0409">Iron storage</keyword>
<comment type="subunit">
    <text evidence="8">Oligomer of 24 subunits. There are two types of subunits: L (light) chain and H (heavy) chain. The major chain can be light or heavy, depending on the species and tissue type. The functional molecule forms a roughly spherical shell with a diameter of 12 nm and contains a central cavity into which the insoluble mineral iron core is deposited. Interacts with NCOA4; NCOA4 promotes targeting of the iron-binding ferritin complex to autolysosomes following starvation or iron depletion.</text>
</comment>
<dbReference type="CDD" id="cd01056">
    <property type="entry name" value="Euk_Ferritin"/>
    <property type="match status" value="1"/>
</dbReference>
<dbReference type="OrthoDB" id="186462at2759"/>
<evidence type="ECO:0000313" key="14">
    <source>
        <dbReference type="Proteomes" id="UP000504628"/>
    </source>
</evidence>
<dbReference type="FunFam" id="1.20.1260.10:FF:000002">
    <property type="entry name" value="Ferritin, mitochondrial"/>
    <property type="match status" value="1"/>
</dbReference>
<gene>
    <name evidence="15" type="primary">LOC114505644</name>
</gene>
<evidence type="ECO:0000259" key="13">
    <source>
        <dbReference type="PROSITE" id="PS50905"/>
    </source>
</evidence>
<evidence type="ECO:0000313" key="15">
    <source>
        <dbReference type="RefSeq" id="XP_035872771.1"/>
    </source>
</evidence>
<dbReference type="GO" id="GO:0006826">
    <property type="term" value="P:iron ion transport"/>
    <property type="evidence" value="ECO:0007669"/>
    <property type="project" value="InterPro"/>
</dbReference>
<dbReference type="PANTHER" id="PTHR11431:SF37">
    <property type="entry name" value="FERRITIN HEAVY CHAIN"/>
    <property type="match status" value="1"/>
</dbReference>
<dbReference type="Proteomes" id="UP000504628">
    <property type="component" value="Chromosome X"/>
</dbReference>
<dbReference type="GO" id="GO:0005776">
    <property type="term" value="C:autophagosome"/>
    <property type="evidence" value="ECO:0007669"/>
    <property type="project" value="UniProtKB-SubCell"/>
</dbReference>
<comment type="function">
    <text evidence="12">Stores iron in a soluble, non-toxic, readily available form. Important for iron homeostasis. Iron is taken up in the ferrous form and deposited as ferric hydroxides after oxidation.</text>
</comment>